<evidence type="ECO:0000256" key="1">
    <source>
        <dbReference type="SAM" id="MobiDB-lite"/>
    </source>
</evidence>
<evidence type="ECO:0000313" key="3">
    <source>
        <dbReference type="Proteomes" id="UP000281955"/>
    </source>
</evidence>
<dbReference type="InterPro" id="IPR012871">
    <property type="entry name" value="DUF1668_ORYSA"/>
</dbReference>
<dbReference type="PANTHER" id="PTHR46773">
    <property type="match status" value="1"/>
</dbReference>
<dbReference type="InParanoid" id="A0A420XVF4"/>
<feature type="region of interest" description="Disordered" evidence="1">
    <location>
        <begin position="1"/>
        <end position="20"/>
    </location>
</feature>
<protein>
    <submittedName>
        <fullName evidence="2">N-acetylneuraminic acid mutarotase</fullName>
    </submittedName>
</protein>
<dbReference type="RefSeq" id="WP_121191442.1">
    <property type="nucleotide sequence ID" value="NZ_RBWV01000001.1"/>
</dbReference>
<dbReference type="InterPro" id="IPR006652">
    <property type="entry name" value="Kelch_1"/>
</dbReference>
<dbReference type="Proteomes" id="UP000281955">
    <property type="component" value="Unassembled WGS sequence"/>
</dbReference>
<gene>
    <name evidence="2" type="ORF">CLV35_0085</name>
</gene>
<dbReference type="SUPFAM" id="SSF117281">
    <property type="entry name" value="Kelch motif"/>
    <property type="match status" value="1"/>
</dbReference>
<dbReference type="InterPro" id="IPR015915">
    <property type="entry name" value="Kelch-typ_b-propeller"/>
</dbReference>
<dbReference type="Pfam" id="PF07893">
    <property type="entry name" value="DUF1668"/>
    <property type="match status" value="1"/>
</dbReference>
<dbReference type="OrthoDB" id="2795102at2"/>
<name>A0A420XVF4_9ACTN</name>
<dbReference type="SMART" id="SM00612">
    <property type="entry name" value="Kelch"/>
    <property type="match status" value="3"/>
</dbReference>
<accession>A0A420XVF4</accession>
<proteinExistence type="predicted"/>
<dbReference type="Gene3D" id="2.120.10.80">
    <property type="entry name" value="Kelch-type beta propeller"/>
    <property type="match status" value="2"/>
</dbReference>
<sequence length="597" mass="62014">MTTPATTTTRTPSSTLPRSSARRTALATAALALAAAGVLVVPQHSGAVTAEPRLEVSTSPTRSGALPLAGASLWGLVYVTVSGVAGPAQVAFRVDDTGRTRTPLRTDSAAPFDLVGSTSGAGEPARPLDAASLGTGVHVLTADVRLGTGQLSVLVARFSVGRGPVVSLVHSAGRDRAGAVAVADDVVRGPLYAFLAAAPGQSVRRVRFFVDDPHRGRTPARVEGSAPWDLGGTSTDTRFAEPVDTAALGQGVHTLTAEVTGGAGTVVTSTSFTVSGPTPSDAWSWRTATPVPERVTEAQGVALGDSVYVFGSFDSRKTCCVPSPRTYRYSVSSGTWRALAPMPDMGTPTGTLRGGVTHAGVATDGRRIWLAGGYTSDSAGTGQVFGTDRVWQYDTVTGTWSEPSWRLPTKVAAGQLAYVGGVLHYFGGHTYQQRVDTAAHWALDLSDPAAGWQPRAPMPQAVNHFGYGVIGGRIYAVGGQTGFDDTAHVMGTLQVYDPATDSWEVRGSTPLPTPRSHIVSATFVMDGRLVVAGGERADVHELVPTAEVSAYDPVTRRWSSLPPLPAGRLSGVAGPVDGSRWVYAGGRSTSTYLATAR</sequence>
<dbReference type="InterPro" id="IPR011047">
    <property type="entry name" value="Quinoprotein_ADH-like_sf"/>
</dbReference>
<keyword evidence="3" id="KW-1185">Reference proteome</keyword>
<dbReference type="SUPFAM" id="SSF50998">
    <property type="entry name" value="Quinoprotein alcohol dehydrogenase-like"/>
    <property type="match status" value="1"/>
</dbReference>
<organism evidence="2 3">
    <name type="scientific">Motilibacter peucedani</name>
    <dbReference type="NCBI Taxonomy" id="598650"/>
    <lineage>
        <taxon>Bacteria</taxon>
        <taxon>Bacillati</taxon>
        <taxon>Actinomycetota</taxon>
        <taxon>Actinomycetes</taxon>
        <taxon>Motilibacterales</taxon>
        <taxon>Motilibacteraceae</taxon>
        <taxon>Motilibacter</taxon>
    </lineage>
</organism>
<comment type="caution">
    <text evidence="2">The sequence shown here is derived from an EMBL/GenBank/DDBJ whole genome shotgun (WGS) entry which is preliminary data.</text>
</comment>
<reference evidence="2 3" key="1">
    <citation type="submission" date="2018-10" db="EMBL/GenBank/DDBJ databases">
        <title>Genomic Encyclopedia of Archaeal and Bacterial Type Strains, Phase II (KMG-II): from individual species to whole genera.</title>
        <authorList>
            <person name="Goeker M."/>
        </authorList>
    </citation>
    <scope>NUCLEOTIDE SEQUENCE [LARGE SCALE GENOMIC DNA]</scope>
    <source>
        <strain evidence="2 3">RP-AC37</strain>
    </source>
</reference>
<dbReference type="InterPro" id="IPR053256">
    <property type="entry name" value="Kelch_repeat-containing"/>
</dbReference>
<dbReference type="PANTHER" id="PTHR46773:SF5">
    <property type="entry name" value="OS04G0487100 PROTEIN"/>
    <property type="match status" value="1"/>
</dbReference>
<feature type="region of interest" description="Disordered" evidence="1">
    <location>
        <begin position="102"/>
        <end position="123"/>
    </location>
</feature>
<dbReference type="AlphaFoldDB" id="A0A420XVF4"/>
<dbReference type="EMBL" id="RBWV01000001">
    <property type="protein sequence ID" value="RKS84268.1"/>
    <property type="molecule type" value="Genomic_DNA"/>
</dbReference>
<evidence type="ECO:0000313" key="2">
    <source>
        <dbReference type="EMBL" id="RKS84268.1"/>
    </source>
</evidence>
<dbReference type="Pfam" id="PF01344">
    <property type="entry name" value="Kelch_1"/>
    <property type="match status" value="2"/>
</dbReference>